<dbReference type="InterPro" id="IPR045279">
    <property type="entry name" value="ARR-like"/>
</dbReference>
<sequence>MQESSKLKKIPVAIMSSENVPTRISRCLEEGAEDFLVKPVRPSDVSRLFSRVLP</sequence>
<dbReference type="Gene3D" id="3.40.50.2300">
    <property type="match status" value="1"/>
</dbReference>
<dbReference type="PANTHER" id="PTHR43874">
    <property type="entry name" value="TWO-COMPONENT RESPONSE REGULATOR"/>
    <property type="match status" value="1"/>
</dbReference>
<gene>
    <name evidence="4" type="ORF">OsI_08184</name>
</gene>
<dbReference type="STRING" id="39946.B8AFS7"/>
<dbReference type="SUPFAM" id="SSF52172">
    <property type="entry name" value="CheY-like"/>
    <property type="match status" value="1"/>
</dbReference>
<dbReference type="Gramene" id="BGIOSGA005982-TA">
    <property type="protein sequence ID" value="BGIOSGA005982-PA"/>
    <property type="gene ID" value="BGIOSGA005982"/>
</dbReference>
<dbReference type="Proteomes" id="UP000007015">
    <property type="component" value="Chromosome 2"/>
</dbReference>
<evidence type="ECO:0000313" key="4">
    <source>
        <dbReference type="EMBL" id="EEC73656.1"/>
    </source>
</evidence>
<reference evidence="4 5" key="1">
    <citation type="journal article" date="2005" name="PLoS Biol.">
        <title>The genomes of Oryza sativa: a history of duplications.</title>
        <authorList>
            <person name="Yu J."/>
            <person name="Wang J."/>
            <person name="Lin W."/>
            <person name="Li S."/>
            <person name="Li H."/>
            <person name="Zhou J."/>
            <person name="Ni P."/>
            <person name="Dong W."/>
            <person name="Hu S."/>
            <person name="Zeng C."/>
            <person name="Zhang J."/>
            <person name="Zhang Y."/>
            <person name="Li R."/>
            <person name="Xu Z."/>
            <person name="Li S."/>
            <person name="Li X."/>
            <person name="Zheng H."/>
            <person name="Cong L."/>
            <person name="Lin L."/>
            <person name="Yin J."/>
            <person name="Geng J."/>
            <person name="Li G."/>
            <person name="Shi J."/>
            <person name="Liu J."/>
            <person name="Lv H."/>
            <person name="Li J."/>
            <person name="Wang J."/>
            <person name="Deng Y."/>
            <person name="Ran L."/>
            <person name="Shi X."/>
            <person name="Wang X."/>
            <person name="Wu Q."/>
            <person name="Li C."/>
            <person name="Ren X."/>
            <person name="Wang J."/>
            <person name="Wang X."/>
            <person name="Li D."/>
            <person name="Liu D."/>
            <person name="Zhang X."/>
            <person name="Ji Z."/>
            <person name="Zhao W."/>
            <person name="Sun Y."/>
            <person name="Zhang Z."/>
            <person name="Bao J."/>
            <person name="Han Y."/>
            <person name="Dong L."/>
            <person name="Ji J."/>
            <person name="Chen P."/>
            <person name="Wu S."/>
            <person name="Liu J."/>
            <person name="Xiao Y."/>
            <person name="Bu D."/>
            <person name="Tan J."/>
            <person name="Yang L."/>
            <person name="Ye C."/>
            <person name="Zhang J."/>
            <person name="Xu J."/>
            <person name="Zhou Y."/>
            <person name="Yu Y."/>
            <person name="Zhang B."/>
            <person name="Zhuang S."/>
            <person name="Wei H."/>
            <person name="Liu B."/>
            <person name="Lei M."/>
            <person name="Yu H."/>
            <person name="Li Y."/>
            <person name="Xu H."/>
            <person name="Wei S."/>
            <person name="He X."/>
            <person name="Fang L."/>
            <person name="Zhang Z."/>
            <person name="Zhang Y."/>
            <person name="Huang X."/>
            <person name="Su Z."/>
            <person name="Tong W."/>
            <person name="Li J."/>
            <person name="Tong Z."/>
            <person name="Li S."/>
            <person name="Ye J."/>
            <person name="Wang L."/>
            <person name="Fang L."/>
            <person name="Lei T."/>
            <person name="Chen C."/>
            <person name="Chen H."/>
            <person name="Xu Z."/>
            <person name="Li H."/>
            <person name="Huang H."/>
            <person name="Zhang F."/>
            <person name="Xu H."/>
            <person name="Li N."/>
            <person name="Zhao C."/>
            <person name="Li S."/>
            <person name="Dong L."/>
            <person name="Huang Y."/>
            <person name="Li L."/>
            <person name="Xi Y."/>
            <person name="Qi Q."/>
            <person name="Li W."/>
            <person name="Zhang B."/>
            <person name="Hu W."/>
            <person name="Zhang Y."/>
            <person name="Tian X."/>
            <person name="Jiao Y."/>
            <person name="Liang X."/>
            <person name="Jin J."/>
            <person name="Gao L."/>
            <person name="Zheng W."/>
            <person name="Hao B."/>
            <person name="Liu S."/>
            <person name="Wang W."/>
            <person name="Yuan L."/>
            <person name="Cao M."/>
            <person name="McDermott J."/>
            <person name="Samudrala R."/>
            <person name="Wang J."/>
            <person name="Wong G.K."/>
            <person name="Yang H."/>
        </authorList>
    </citation>
    <scope>NUCLEOTIDE SEQUENCE [LARGE SCALE GENOMIC DNA]</scope>
    <source>
        <strain evidence="5">cv. 93-11</strain>
    </source>
</reference>
<name>B8AFS7_ORYSI</name>
<comment type="caution">
    <text evidence="2">Lacks conserved residue(s) required for the propagation of feature annotation.</text>
</comment>
<protein>
    <recommendedName>
        <fullName evidence="3">Response regulatory domain-containing protein</fullName>
    </recommendedName>
</protein>
<keyword evidence="5" id="KW-1185">Reference proteome</keyword>
<dbReference type="GO" id="GO:0000160">
    <property type="term" value="P:phosphorelay signal transduction system"/>
    <property type="evidence" value="ECO:0007669"/>
    <property type="project" value="UniProtKB-KW"/>
</dbReference>
<keyword evidence="1" id="KW-0902">Two-component regulatory system</keyword>
<dbReference type="EMBL" id="CM000127">
    <property type="protein sequence ID" value="EEC73656.1"/>
    <property type="molecule type" value="Genomic_DNA"/>
</dbReference>
<dbReference type="GO" id="GO:0009736">
    <property type="term" value="P:cytokinin-activated signaling pathway"/>
    <property type="evidence" value="ECO:0007669"/>
    <property type="project" value="InterPro"/>
</dbReference>
<evidence type="ECO:0000313" key="5">
    <source>
        <dbReference type="Proteomes" id="UP000007015"/>
    </source>
</evidence>
<dbReference type="InterPro" id="IPR001789">
    <property type="entry name" value="Sig_transdc_resp-reg_receiver"/>
</dbReference>
<dbReference type="HOGENOM" id="CLU_205516_0_0_1"/>
<evidence type="ECO:0000256" key="1">
    <source>
        <dbReference type="ARBA" id="ARBA00023012"/>
    </source>
</evidence>
<dbReference type="PANTHER" id="PTHR43874:SF74">
    <property type="entry name" value="TWO-COMPONENT RESPONSE REGULATOR ORR11"/>
    <property type="match status" value="1"/>
</dbReference>
<dbReference type="AlphaFoldDB" id="B8AFS7"/>
<evidence type="ECO:0000259" key="3">
    <source>
        <dbReference type="PROSITE" id="PS50110"/>
    </source>
</evidence>
<dbReference type="OMA" id="MEYYEED"/>
<dbReference type="PROSITE" id="PS50110">
    <property type="entry name" value="RESPONSE_REGULATORY"/>
    <property type="match status" value="1"/>
</dbReference>
<accession>B8AFS7</accession>
<organism evidence="4 5">
    <name type="scientific">Oryza sativa subsp. indica</name>
    <name type="common">Rice</name>
    <dbReference type="NCBI Taxonomy" id="39946"/>
    <lineage>
        <taxon>Eukaryota</taxon>
        <taxon>Viridiplantae</taxon>
        <taxon>Streptophyta</taxon>
        <taxon>Embryophyta</taxon>
        <taxon>Tracheophyta</taxon>
        <taxon>Spermatophyta</taxon>
        <taxon>Magnoliopsida</taxon>
        <taxon>Liliopsida</taxon>
        <taxon>Poales</taxon>
        <taxon>Poaceae</taxon>
        <taxon>BOP clade</taxon>
        <taxon>Oryzoideae</taxon>
        <taxon>Oryzeae</taxon>
        <taxon>Oryzinae</taxon>
        <taxon>Oryza</taxon>
        <taxon>Oryza sativa</taxon>
    </lineage>
</organism>
<evidence type="ECO:0000256" key="2">
    <source>
        <dbReference type="PROSITE-ProRule" id="PRU00169"/>
    </source>
</evidence>
<proteinExistence type="predicted"/>
<dbReference type="InterPro" id="IPR011006">
    <property type="entry name" value="CheY-like_superfamily"/>
</dbReference>
<feature type="domain" description="Response regulatory" evidence="3">
    <location>
        <begin position="1"/>
        <end position="53"/>
    </location>
</feature>